<evidence type="ECO:0000313" key="2">
    <source>
        <dbReference type="Proteomes" id="UP000075360"/>
    </source>
</evidence>
<dbReference type="OrthoDB" id="9913958at2"/>
<dbReference type="PATRIC" id="fig|446692.4.peg.3186"/>
<accession>A0A149U4G7</accession>
<reference evidence="1 2" key="1">
    <citation type="submission" date="2015-06" db="EMBL/GenBank/DDBJ databases">
        <title>Improved classification and identification of acetic acid bacteria using matrix-assisted laser desorption/ionization time-of-flight mass spectrometry; Gluconobacter nephelii and Gluconobacter uchimurae are later heterotypic synonyms of Gluconobacter japonicus and Gluconobacter oxydans, respectively.</title>
        <authorList>
            <person name="Li L."/>
            <person name="Cleenwerck I."/>
            <person name="De Vuyst L."/>
            <person name="Vandamme P."/>
        </authorList>
    </citation>
    <scope>NUCLEOTIDE SEQUENCE [LARGE SCALE GENOMIC DNA]</scope>
    <source>
        <strain evidence="1 2">LMG 23690</strain>
    </source>
</reference>
<dbReference type="RefSeq" id="WP_061471098.1">
    <property type="nucleotide sequence ID" value="NZ_LHZU01000117.1"/>
</dbReference>
<evidence type="ECO:0000313" key="1">
    <source>
        <dbReference type="EMBL" id="KXV60272.1"/>
    </source>
</evidence>
<sequence>MTKEAHEIALTENTILLPGDKVRVGPNSDAPFKSHIDEEGICVHSVNSSRGLPVAIKFDDGSVIEGFRAGLILTEFHTGATPSAEDKTHLRMPP</sequence>
<comment type="caution">
    <text evidence="1">The sequence shown here is derived from an EMBL/GenBank/DDBJ whole genome shotgun (WGS) entry which is preliminary data.</text>
</comment>
<dbReference type="Proteomes" id="UP000075360">
    <property type="component" value="Unassembled WGS sequence"/>
</dbReference>
<proteinExistence type="predicted"/>
<dbReference type="AlphaFoldDB" id="A0A149U4G7"/>
<name>A0A149U4G7_9PROT</name>
<organism evidence="1 2">
    <name type="scientific">Acetobacter senegalensis</name>
    <dbReference type="NCBI Taxonomy" id="446692"/>
    <lineage>
        <taxon>Bacteria</taxon>
        <taxon>Pseudomonadati</taxon>
        <taxon>Pseudomonadota</taxon>
        <taxon>Alphaproteobacteria</taxon>
        <taxon>Acetobacterales</taxon>
        <taxon>Acetobacteraceae</taxon>
        <taxon>Acetobacter</taxon>
    </lineage>
</organism>
<gene>
    <name evidence="1" type="ORF">AD948_05870</name>
</gene>
<protein>
    <submittedName>
        <fullName evidence="1">Uncharacterized protein</fullName>
    </submittedName>
</protein>
<dbReference type="EMBL" id="LHZU01000117">
    <property type="protein sequence ID" value="KXV60272.1"/>
    <property type="molecule type" value="Genomic_DNA"/>
</dbReference>